<feature type="transmembrane region" description="Helical" evidence="2">
    <location>
        <begin position="440"/>
        <end position="468"/>
    </location>
</feature>
<dbReference type="Pfam" id="PF16962">
    <property type="entry name" value="ABC_export"/>
    <property type="match status" value="1"/>
</dbReference>
<feature type="transmembrane region" description="Helical" evidence="2">
    <location>
        <begin position="255"/>
        <end position="273"/>
    </location>
</feature>
<keyword evidence="2" id="KW-0472">Membrane</keyword>
<feature type="transmembrane region" description="Helical" evidence="2">
    <location>
        <begin position="411"/>
        <end position="434"/>
    </location>
</feature>
<protein>
    <submittedName>
        <fullName evidence="3">Uncharacterized protein</fullName>
    </submittedName>
</protein>
<feature type="transmembrane region" description="Helical" evidence="2">
    <location>
        <begin position="33"/>
        <end position="52"/>
    </location>
</feature>
<evidence type="ECO:0000256" key="1">
    <source>
        <dbReference type="SAM" id="Coils"/>
    </source>
</evidence>
<feature type="transmembrane region" description="Helical" evidence="2">
    <location>
        <begin position="345"/>
        <end position="363"/>
    </location>
</feature>
<comment type="caution">
    <text evidence="3">The sequence shown here is derived from an EMBL/GenBank/DDBJ whole genome shotgun (WGS) entry which is preliminary data.</text>
</comment>
<feature type="transmembrane region" description="Helical" evidence="2">
    <location>
        <begin position="369"/>
        <end position="390"/>
    </location>
</feature>
<keyword evidence="1" id="KW-0175">Coiled coil</keyword>
<proteinExistence type="predicted"/>
<evidence type="ECO:0000256" key="2">
    <source>
        <dbReference type="SAM" id="Phobius"/>
    </source>
</evidence>
<organism evidence="3">
    <name type="scientific">bioreactor metagenome</name>
    <dbReference type="NCBI Taxonomy" id="1076179"/>
    <lineage>
        <taxon>unclassified sequences</taxon>
        <taxon>metagenomes</taxon>
        <taxon>ecological metagenomes</taxon>
    </lineage>
</organism>
<feature type="coiled-coil region" evidence="1">
    <location>
        <begin position="277"/>
        <end position="311"/>
    </location>
</feature>
<feature type="transmembrane region" description="Helical" evidence="2">
    <location>
        <begin position="188"/>
        <end position="206"/>
    </location>
</feature>
<dbReference type="EMBL" id="VSSQ01000657">
    <property type="protein sequence ID" value="MPL99280.1"/>
    <property type="molecule type" value="Genomic_DNA"/>
</dbReference>
<reference evidence="3" key="1">
    <citation type="submission" date="2019-08" db="EMBL/GenBank/DDBJ databases">
        <authorList>
            <person name="Kucharzyk K."/>
            <person name="Murdoch R.W."/>
            <person name="Higgins S."/>
            <person name="Loffler F."/>
        </authorList>
    </citation>
    <scope>NUCLEOTIDE SEQUENCE</scope>
</reference>
<feature type="transmembrane region" description="Helical" evidence="2">
    <location>
        <begin position="507"/>
        <end position="528"/>
    </location>
</feature>
<keyword evidence="2" id="KW-0812">Transmembrane</keyword>
<sequence length="537" mass="60860">MNDLKVLIYLDLLKIKNFFFQIFTNPILFLKKLFSIIIFFGVCFSSIIISIFKNESKISITSEIQQASLGIIAVLSVIIILFVLAHYLNDYAPSNFSISDINYLFPSPLNNKIILFYSMARSAIKGVASFFLSILFIILMLLASTNLSLIGLLPIAFGFFFIFLLFISLSYLFFALKVKTGLIKKFKIISYILQGITCLIVLFYLYKLWTFNFNFFELSLSIFDSFLVKLPVVCSIINFISLLLTETVTPPIFDIVYLIVLTVLNCFLFTALNTDYYEEIAEKVSVQNERIKQLKNNKKDVHSQMEKEIKNVNLNSNSKERWGVLSLYWKSSIIRKRKQTSLKKYLLFLFNIIIGAIGGYVTLQGNQLISIIAISVGTVYIGLISSNFSELSRELKNVYIYIIPGKPINKILSTVLDELLVLLIRISIMLIPSIVLNSEFLILGIGCYILTLAFSLVIKLLNLILILLMPKDNESGPGMLATFVLMIIIMIPFLATGATYGLTLNTYIAFGVLTVIIGLYLGLLILLCNKLFDLIEY</sequence>
<evidence type="ECO:0000313" key="3">
    <source>
        <dbReference type="EMBL" id="MPL99280.1"/>
    </source>
</evidence>
<dbReference type="InterPro" id="IPR031584">
    <property type="entry name" value="Put_ABC_export"/>
</dbReference>
<dbReference type="AlphaFoldDB" id="A0A644W728"/>
<name>A0A644W728_9ZZZZ</name>
<feature type="transmembrane region" description="Helical" evidence="2">
    <location>
        <begin position="149"/>
        <end position="176"/>
    </location>
</feature>
<gene>
    <name evidence="3" type="ORF">SDC9_45497</name>
</gene>
<feature type="transmembrane region" description="Helical" evidence="2">
    <location>
        <begin position="480"/>
        <end position="501"/>
    </location>
</feature>
<accession>A0A644W728</accession>
<keyword evidence="2" id="KW-1133">Transmembrane helix</keyword>
<feature type="transmembrane region" description="Helical" evidence="2">
    <location>
        <begin position="64"/>
        <end position="88"/>
    </location>
</feature>
<feature type="transmembrane region" description="Helical" evidence="2">
    <location>
        <begin position="123"/>
        <end position="142"/>
    </location>
</feature>